<evidence type="ECO:0000256" key="5">
    <source>
        <dbReference type="ARBA" id="ARBA00022723"/>
    </source>
</evidence>
<dbReference type="GO" id="GO:0000049">
    <property type="term" value="F:tRNA binding"/>
    <property type="evidence" value="ECO:0007669"/>
    <property type="project" value="TreeGrafter"/>
</dbReference>
<dbReference type="GO" id="GO:0006430">
    <property type="term" value="P:lysyl-tRNA aminoacylation"/>
    <property type="evidence" value="ECO:0007669"/>
    <property type="project" value="UniProtKB-UniRule"/>
</dbReference>
<dbReference type="SUPFAM" id="SSF55681">
    <property type="entry name" value="Class II aaRS and biotin synthetases"/>
    <property type="match status" value="1"/>
</dbReference>
<gene>
    <name evidence="11" type="primary">lysS</name>
    <name evidence="14" type="ORF">SAMN05444391_1517</name>
</gene>
<keyword evidence="4 11" id="KW-0436">Ligase</keyword>
<dbReference type="Pfam" id="PF00152">
    <property type="entry name" value="tRNA-synt_2"/>
    <property type="match status" value="1"/>
</dbReference>
<dbReference type="AlphaFoldDB" id="A0A1M6TM20"/>
<dbReference type="Proteomes" id="UP000189810">
    <property type="component" value="Chromosome I"/>
</dbReference>
<evidence type="ECO:0000256" key="3">
    <source>
        <dbReference type="ARBA" id="ARBA00022490"/>
    </source>
</evidence>
<evidence type="ECO:0000256" key="9">
    <source>
        <dbReference type="ARBA" id="ARBA00023146"/>
    </source>
</evidence>
<reference evidence="14 15" key="1">
    <citation type="submission" date="2016-11" db="EMBL/GenBank/DDBJ databases">
        <authorList>
            <person name="Jaros S."/>
            <person name="Januszkiewicz K."/>
            <person name="Wedrychowicz H."/>
        </authorList>
    </citation>
    <scope>NUCLEOTIDE SEQUENCE [LARGE SCALE GENOMIC DNA]</scope>
    <source>
        <strain evidence="14 15">DSM 19557</strain>
    </source>
</reference>
<dbReference type="InterPro" id="IPR004364">
    <property type="entry name" value="Aa-tRNA-synt_II"/>
</dbReference>
<keyword evidence="8 11" id="KW-0648">Protein biosynthesis</keyword>
<dbReference type="NCBIfam" id="NF001756">
    <property type="entry name" value="PRK00484.1"/>
    <property type="match status" value="1"/>
</dbReference>
<dbReference type="FunFam" id="3.30.930.10:FF:000238">
    <property type="entry name" value="Lysine--tRNA ligase"/>
    <property type="match status" value="1"/>
</dbReference>
<dbReference type="InterPro" id="IPR018149">
    <property type="entry name" value="Lys-tRNA-synth_II_C"/>
</dbReference>
<comment type="catalytic activity">
    <reaction evidence="10 11 12">
        <text>tRNA(Lys) + L-lysine + ATP = L-lysyl-tRNA(Lys) + AMP + diphosphate</text>
        <dbReference type="Rhea" id="RHEA:20792"/>
        <dbReference type="Rhea" id="RHEA-COMP:9696"/>
        <dbReference type="Rhea" id="RHEA-COMP:9697"/>
        <dbReference type="ChEBI" id="CHEBI:30616"/>
        <dbReference type="ChEBI" id="CHEBI:32551"/>
        <dbReference type="ChEBI" id="CHEBI:33019"/>
        <dbReference type="ChEBI" id="CHEBI:78442"/>
        <dbReference type="ChEBI" id="CHEBI:78529"/>
        <dbReference type="ChEBI" id="CHEBI:456215"/>
        <dbReference type="EC" id="6.1.1.6"/>
    </reaction>
</comment>
<dbReference type="NCBIfam" id="TIGR00499">
    <property type="entry name" value="lysS_bact"/>
    <property type="match status" value="1"/>
</dbReference>
<dbReference type="CDD" id="cd04322">
    <property type="entry name" value="LysRS_N"/>
    <property type="match status" value="1"/>
</dbReference>
<dbReference type="InterPro" id="IPR004365">
    <property type="entry name" value="NA-bd_OB_tRNA"/>
</dbReference>
<dbReference type="InterPro" id="IPR002313">
    <property type="entry name" value="Lys-tRNA-ligase_II"/>
</dbReference>
<evidence type="ECO:0000256" key="2">
    <source>
        <dbReference type="ARBA" id="ARBA00008226"/>
    </source>
</evidence>
<evidence type="ECO:0000256" key="11">
    <source>
        <dbReference type="HAMAP-Rule" id="MF_00252"/>
    </source>
</evidence>
<dbReference type="SUPFAM" id="SSF50249">
    <property type="entry name" value="Nucleic acid-binding proteins"/>
    <property type="match status" value="1"/>
</dbReference>
<dbReference type="GO" id="GO:0005524">
    <property type="term" value="F:ATP binding"/>
    <property type="evidence" value="ECO:0007669"/>
    <property type="project" value="UniProtKB-UniRule"/>
</dbReference>
<keyword evidence="7 11" id="KW-0067">ATP-binding</keyword>
<feature type="domain" description="Aminoacyl-transfer RNA synthetases class-II family profile" evidence="13">
    <location>
        <begin position="281"/>
        <end position="596"/>
    </location>
</feature>
<dbReference type="GO" id="GO:0000287">
    <property type="term" value="F:magnesium ion binding"/>
    <property type="evidence" value="ECO:0007669"/>
    <property type="project" value="UniProtKB-UniRule"/>
</dbReference>
<dbReference type="PROSITE" id="PS50862">
    <property type="entry name" value="AA_TRNA_LIGASE_II"/>
    <property type="match status" value="1"/>
</dbReference>
<comment type="cofactor">
    <cofactor evidence="11 12">
        <name>Mg(2+)</name>
        <dbReference type="ChEBI" id="CHEBI:18420"/>
    </cofactor>
    <text evidence="11 12">Binds 3 Mg(2+) ions per subunit.</text>
</comment>
<dbReference type="HAMAP" id="MF_00252">
    <property type="entry name" value="Lys_tRNA_synth_class2"/>
    <property type="match status" value="1"/>
</dbReference>
<protein>
    <recommendedName>
        <fullName evidence="11">Lysine--tRNA ligase</fullName>
        <ecNumber evidence="11">6.1.1.6</ecNumber>
    </recommendedName>
    <alternativeName>
        <fullName evidence="11">Lysyl-tRNA synthetase</fullName>
        <shortName evidence="11">LysRS</shortName>
    </alternativeName>
</protein>
<dbReference type="InterPro" id="IPR044136">
    <property type="entry name" value="Lys-tRNA-ligase_II_N"/>
</dbReference>
<dbReference type="InterPro" id="IPR045864">
    <property type="entry name" value="aa-tRNA-synth_II/BPL/LPL"/>
</dbReference>
<dbReference type="Gene3D" id="2.40.50.140">
    <property type="entry name" value="Nucleic acid-binding proteins"/>
    <property type="match status" value="1"/>
</dbReference>
<evidence type="ECO:0000256" key="1">
    <source>
        <dbReference type="ARBA" id="ARBA00004496"/>
    </source>
</evidence>
<keyword evidence="9 11" id="KW-0030">Aminoacyl-tRNA synthetase</keyword>
<keyword evidence="3 11" id="KW-0963">Cytoplasm</keyword>
<evidence type="ECO:0000256" key="4">
    <source>
        <dbReference type="ARBA" id="ARBA00022598"/>
    </source>
</evidence>
<sequence>MSRLKKLSFTIVWKESFGKRPFYCNPFHDPSAGLLYLFLMGENSRVQKKPEVYPYKYDVTGDIGAIKSQYEVDPKGQEVTVRGEVKRVSKLEDGYFVRLSDEQGLELVVLTREELLQGKEYNLRGRLIRYEGKLALEDAIPVDEEGKSIGEVKEFYDKDPQFREVKLAGRLVSLRSMGKAIFGHIQDYSGKIQVYIKKDVLGDEKFSIFEETVDVGDILGVEGKLFRTKTGELTIEVQDFMLLAKCLHPLPEKWHGLKDVEVRYRQRYLDLISNPEARSIFILRSKIVSLLRRFLDERGFIEVETPILQPIASGANAKPFITYHNYLEQNLYLRIAPELYLKRLIVGGFNRVYELGKNFRNEGVDTTHNPEFTMVEFYCAYWDYKDLMKFTEELFTYILDNIVGSRAITYRGRELDFNPPFKVYRYFDLLKEKTGKDKDFFLRDVEGLRKLAIDLGIPKAEKLTHAKLIDKVFDVLVEDELWGPVFVVDFPKILSPLAKTHREDPDLVERFELFIAGKEIANAYTELNDPFEQRERFLEQLKEKEMGDEEAMQMDEDFVTALEYGMPPTAGEGIGIDRLVMILADVDSIREVILFPALRSK</sequence>
<organism evidence="14 15">
    <name type="scientific">Thermocrinis minervae</name>
    <dbReference type="NCBI Taxonomy" id="381751"/>
    <lineage>
        <taxon>Bacteria</taxon>
        <taxon>Pseudomonadati</taxon>
        <taxon>Aquificota</taxon>
        <taxon>Aquificia</taxon>
        <taxon>Aquificales</taxon>
        <taxon>Aquificaceae</taxon>
        <taxon>Thermocrinis</taxon>
    </lineage>
</organism>
<keyword evidence="15" id="KW-1185">Reference proteome</keyword>
<dbReference type="Pfam" id="PF01336">
    <property type="entry name" value="tRNA_anti-codon"/>
    <property type="match status" value="1"/>
</dbReference>
<dbReference type="STRING" id="381751.SAMN05444391_1517"/>
<dbReference type="InterPro" id="IPR006195">
    <property type="entry name" value="aa-tRNA-synth_II"/>
</dbReference>
<keyword evidence="11 12" id="KW-0460">Magnesium</keyword>
<dbReference type="CDD" id="cd00775">
    <property type="entry name" value="LysRS_core"/>
    <property type="match status" value="1"/>
</dbReference>
<feature type="binding site" evidence="11">
    <location>
        <position position="519"/>
    </location>
    <ligand>
        <name>Mg(2+)</name>
        <dbReference type="ChEBI" id="CHEBI:18420"/>
        <label>2</label>
    </ligand>
</feature>
<comment type="subcellular location">
    <subcellularLocation>
        <location evidence="1 11">Cytoplasm</location>
    </subcellularLocation>
</comment>
<keyword evidence="6 11" id="KW-0547">Nucleotide-binding</keyword>
<keyword evidence="5 11" id="KW-0479">Metal-binding</keyword>
<comment type="similarity">
    <text evidence="2 11">Belongs to the class-II aminoacyl-tRNA synthetase family.</text>
</comment>
<dbReference type="PRINTS" id="PR00982">
    <property type="entry name" value="TRNASYNTHLYS"/>
</dbReference>
<dbReference type="PANTHER" id="PTHR42918:SF15">
    <property type="entry name" value="LYSINE--TRNA LIGASE, CHLOROPLASTIC_MITOCHONDRIAL"/>
    <property type="match status" value="1"/>
</dbReference>
<evidence type="ECO:0000256" key="10">
    <source>
        <dbReference type="ARBA" id="ARBA00048573"/>
    </source>
</evidence>
<evidence type="ECO:0000313" key="15">
    <source>
        <dbReference type="Proteomes" id="UP000189810"/>
    </source>
</evidence>
<name>A0A1M6TM20_9AQUI</name>
<dbReference type="EC" id="6.1.1.6" evidence="11"/>
<accession>A0A1M6TM20</accession>
<feature type="binding site" evidence="11">
    <location>
        <position position="519"/>
    </location>
    <ligand>
        <name>Mg(2+)</name>
        <dbReference type="ChEBI" id="CHEBI:18420"/>
        <label>1</label>
    </ligand>
</feature>
<evidence type="ECO:0000256" key="7">
    <source>
        <dbReference type="ARBA" id="ARBA00022840"/>
    </source>
</evidence>
<comment type="subunit">
    <text evidence="11">Homodimer.</text>
</comment>
<evidence type="ECO:0000256" key="6">
    <source>
        <dbReference type="ARBA" id="ARBA00022741"/>
    </source>
</evidence>
<feature type="binding site" evidence="11">
    <location>
        <position position="512"/>
    </location>
    <ligand>
        <name>Mg(2+)</name>
        <dbReference type="ChEBI" id="CHEBI:18420"/>
        <label>1</label>
    </ligand>
</feature>
<dbReference type="PANTHER" id="PTHR42918">
    <property type="entry name" value="LYSYL-TRNA SYNTHETASE"/>
    <property type="match status" value="1"/>
</dbReference>
<dbReference type="EMBL" id="LT670846">
    <property type="protein sequence ID" value="SHK57919.1"/>
    <property type="molecule type" value="Genomic_DNA"/>
</dbReference>
<dbReference type="Gene3D" id="3.30.930.10">
    <property type="entry name" value="Bira Bifunctional Protein, Domain 2"/>
    <property type="match status" value="1"/>
</dbReference>
<proteinExistence type="inferred from homology"/>
<dbReference type="GO" id="GO:0004824">
    <property type="term" value="F:lysine-tRNA ligase activity"/>
    <property type="evidence" value="ECO:0007669"/>
    <property type="project" value="UniProtKB-UniRule"/>
</dbReference>
<evidence type="ECO:0000256" key="12">
    <source>
        <dbReference type="RuleBase" id="RU000336"/>
    </source>
</evidence>
<dbReference type="InterPro" id="IPR012340">
    <property type="entry name" value="NA-bd_OB-fold"/>
</dbReference>
<evidence type="ECO:0000259" key="13">
    <source>
        <dbReference type="PROSITE" id="PS50862"/>
    </source>
</evidence>
<evidence type="ECO:0000313" key="14">
    <source>
        <dbReference type="EMBL" id="SHK57919.1"/>
    </source>
</evidence>
<dbReference type="GO" id="GO:0005829">
    <property type="term" value="C:cytosol"/>
    <property type="evidence" value="ECO:0007669"/>
    <property type="project" value="TreeGrafter"/>
</dbReference>
<evidence type="ECO:0000256" key="8">
    <source>
        <dbReference type="ARBA" id="ARBA00022917"/>
    </source>
</evidence>